<proteinExistence type="predicted"/>
<evidence type="ECO:0000313" key="2">
    <source>
        <dbReference type="Proteomes" id="UP000738349"/>
    </source>
</evidence>
<organism evidence="1 2">
    <name type="scientific">Dactylonectria macrodidyma</name>
    <dbReference type="NCBI Taxonomy" id="307937"/>
    <lineage>
        <taxon>Eukaryota</taxon>
        <taxon>Fungi</taxon>
        <taxon>Dikarya</taxon>
        <taxon>Ascomycota</taxon>
        <taxon>Pezizomycotina</taxon>
        <taxon>Sordariomycetes</taxon>
        <taxon>Hypocreomycetidae</taxon>
        <taxon>Hypocreales</taxon>
        <taxon>Nectriaceae</taxon>
        <taxon>Dactylonectria</taxon>
    </lineage>
</organism>
<evidence type="ECO:0000313" key="1">
    <source>
        <dbReference type="EMBL" id="KAH7165750.1"/>
    </source>
</evidence>
<sequence>MKLPKELIHDIGLLLVPKEPRPNATVDFHSPEFVENNRALKALTYTCRTTRDVLEPILFRFICMADIVDITDYFLLFAQKPRLRPFVRHITCLSTLEWVHKEKPTDSRVWKMWKSRCGPDTSGRDVLEDAGFKLDYDPATDGNRKIITHAEHNFYYDGFIKFMFSCVLMMLPETETLFFHQQLAHEETTDLGGLIFEGMKAEGYSILPKLRVMELNTEDPEQTSNVMELFFSGGLRWTKLDKLVLNNTNFEHEFFQSLAEGYFGEPVPIRELYVRGPGAELDPEWETTTAEQWEMMDITYQPNLQAFCDLRQLDIEFPPKKNRAQENSRTLEMFLSTIGGAPGILCLKRHPFPTAALNQAIHSRLRILVLKECTDMPEVMSIDDMKTAVDTLSYMGEFCLPSLEFIEVNGMRKGRTQLGLISELSKL</sequence>
<dbReference type="AlphaFoldDB" id="A0A9P9FL62"/>
<keyword evidence="2" id="KW-1185">Reference proteome</keyword>
<dbReference type="OrthoDB" id="5058708at2759"/>
<dbReference type="Proteomes" id="UP000738349">
    <property type="component" value="Unassembled WGS sequence"/>
</dbReference>
<comment type="caution">
    <text evidence="1">The sequence shown here is derived from an EMBL/GenBank/DDBJ whole genome shotgun (WGS) entry which is preliminary data.</text>
</comment>
<gene>
    <name evidence="1" type="ORF">EDB81DRAFT_942747</name>
</gene>
<name>A0A9P9FL62_9HYPO</name>
<accession>A0A9P9FL62</accession>
<dbReference type="EMBL" id="JAGMUV010000003">
    <property type="protein sequence ID" value="KAH7165750.1"/>
    <property type="molecule type" value="Genomic_DNA"/>
</dbReference>
<reference evidence="1" key="1">
    <citation type="journal article" date="2021" name="Nat. Commun.">
        <title>Genetic determinants of endophytism in the Arabidopsis root mycobiome.</title>
        <authorList>
            <person name="Mesny F."/>
            <person name="Miyauchi S."/>
            <person name="Thiergart T."/>
            <person name="Pickel B."/>
            <person name="Atanasova L."/>
            <person name="Karlsson M."/>
            <person name="Huettel B."/>
            <person name="Barry K.W."/>
            <person name="Haridas S."/>
            <person name="Chen C."/>
            <person name="Bauer D."/>
            <person name="Andreopoulos W."/>
            <person name="Pangilinan J."/>
            <person name="LaButti K."/>
            <person name="Riley R."/>
            <person name="Lipzen A."/>
            <person name="Clum A."/>
            <person name="Drula E."/>
            <person name="Henrissat B."/>
            <person name="Kohler A."/>
            <person name="Grigoriev I.V."/>
            <person name="Martin F.M."/>
            <person name="Hacquard S."/>
        </authorList>
    </citation>
    <scope>NUCLEOTIDE SEQUENCE</scope>
    <source>
        <strain evidence="1">MPI-CAGE-AT-0147</strain>
    </source>
</reference>
<protein>
    <submittedName>
        <fullName evidence="1">Uncharacterized protein</fullName>
    </submittedName>
</protein>